<name>A0ABS4E3P7_9HYPH</name>
<accession>A0ABS4E3P7</accession>
<sequence length="69" mass="8163">MMQMLTPSPTLFQSVRQALQRRRKVEAERLAFTNLMRRKDSHLLEDVGLTRSSAERMIQYGFNGHRTNR</sequence>
<proteinExistence type="predicted"/>
<evidence type="ECO:0000313" key="2">
    <source>
        <dbReference type="Proteomes" id="UP000759443"/>
    </source>
</evidence>
<comment type="caution">
    <text evidence="1">The sequence shown here is derived from an EMBL/GenBank/DDBJ whole genome shotgun (WGS) entry which is preliminary data.</text>
</comment>
<gene>
    <name evidence="1" type="ORF">J2Z17_004000</name>
</gene>
<dbReference type="Proteomes" id="UP000759443">
    <property type="component" value="Unassembled WGS sequence"/>
</dbReference>
<protein>
    <submittedName>
        <fullName evidence="1">Uncharacterized protein YjiS (DUF1127 family)</fullName>
    </submittedName>
</protein>
<keyword evidence="2" id="KW-1185">Reference proteome</keyword>
<dbReference type="EMBL" id="JAGGJU010000012">
    <property type="protein sequence ID" value="MBP1852542.1"/>
    <property type="molecule type" value="Genomic_DNA"/>
</dbReference>
<organism evidence="1 2">
    <name type="scientific">Rhizobium halophytocola</name>
    <dbReference type="NCBI Taxonomy" id="735519"/>
    <lineage>
        <taxon>Bacteria</taxon>
        <taxon>Pseudomonadati</taxon>
        <taxon>Pseudomonadota</taxon>
        <taxon>Alphaproteobacteria</taxon>
        <taxon>Hyphomicrobiales</taxon>
        <taxon>Rhizobiaceae</taxon>
        <taxon>Rhizobium/Agrobacterium group</taxon>
        <taxon>Rhizobium</taxon>
    </lineage>
</organism>
<evidence type="ECO:0000313" key="1">
    <source>
        <dbReference type="EMBL" id="MBP1852542.1"/>
    </source>
</evidence>
<reference evidence="1 2" key="1">
    <citation type="submission" date="2021-03" db="EMBL/GenBank/DDBJ databases">
        <title>Genomic Encyclopedia of Type Strains, Phase IV (KMG-IV): sequencing the most valuable type-strain genomes for metagenomic binning, comparative biology and taxonomic classification.</title>
        <authorList>
            <person name="Goeker M."/>
        </authorList>
    </citation>
    <scope>NUCLEOTIDE SEQUENCE [LARGE SCALE GENOMIC DNA]</scope>
    <source>
        <strain evidence="1 2">DSM 21600</strain>
    </source>
</reference>
<dbReference type="RefSeq" id="WP_209947441.1">
    <property type="nucleotide sequence ID" value="NZ_JAGGJU010000012.1"/>
</dbReference>